<evidence type="ECO:0000313" key="1">
    <source>
        <dbReference type="EMBL" id="KAK7685337.1"/>
    </source>
</evidence>
<organism evidence="1 2">
    <name type="scientific">Cerrena zonata</name>
    <dbReference type="NCBI Taxonomy" id="2478898"/>
    <lineage>
        <taxon>Eukaryota</taxon>
        <taxon>Fungi</taxon>
        <taxon>Dikarya</taxon>
        <taxon>Basidiomycota</taxon>
        <taxon>Agaricomycotina</taxon>
        <taxon>Agaricomycetes</taxon>
        <taxon>Polyporales</taxon>
        <taxon>Cerrenaceae</taxon>
        <taxon>Cerrena</taxon>
    </lineage>
</organism>
<dbReference type="Proteomes" id="UP001385951">
    <property type="component" value="Unassembled WGS sequence"/>
</dbReference>
<keyword evidence="2" id="KW-1185">Reference proteome</keyword>
<dbReference type="AlphaFoldDB" id="A0AAW0G1D6"/>
<name>A0AAW0G1D6_9APHY</name>
<evidence type="ECO:0000313" key="2">
    <source>
        <dbReference type="Proteomes" id="UP001385951"/>
    </source>
</evidence>
<accession>A0AAW0G1D6</accession>
<sequence length="227" mass="24473">MPSFGGFVSAVRGSGSMCRSSAKITINSGPVKRLLASASFLGTFPRLRVAHGMSLPLSFSSVLAELNVLCTLSLLNFASGYRVPLHEATGRGAFDSIRALVFSMYISSDTDGDLLSATGMQNIEEGKVAELMNVANKVHQEKPHKDLPGIMVGELGGPIWEVVQLITKVLRETGDVLVKGGYPNLGAFVLEALKEGEKARQRAAPTDVDPECDVILERVRCSFMFLW</sequence>
<comment type="caution">
    <text evidence="1">The sequence shown here is derived from an EMBL/GenBank/DDBJ whole genome shotgun (WGS) entry which is preliminary data.</text>
</comment>
<dbReference type="EMBL" id="JASBNA010000021">
    <property type="protein sequence ID" value="KAK7685337.1"/>
    <property type="molecule type" value="Genomic_DNA"/>
</dbReference>
<proteinExistence type="predicted"/>
<reference evidence="1 2" key="1">
    <citation type="submission" date="2022-09" db="EMBL/GenBank/DDBJ databases">
        <authorList>
            <person name="Palmer J.M."/>
        </authorList>
    </citation>
    <scope>NUCLEOTIDE SEQUENCE [LARGE SCALE GENOMIC DNA]</scope>
    <source>
        <strain evidence="1 2">DSM 7382</strain>
    </source>
</reference>
<protein>
    <submittedName>
        <fullName evidence="1">Uncharacterized protein</fullName>
    </submittedName>
</protein>
<gene>
    <name evidence="1" type="ORF">QCA50_011701</name>
</gene>